<organism evidence="4 5">
    <name type="scientific">Malus baccata</name>
    <name type="common">Siberian crab apple</name>
    <name type="synonym">Pyrus baccata</name>
    <dbReference type="NCBI Taxonomy" id="106549"/>
    <lineage>
        <taxon>Eukaryota</taxon>
        <taxon>Viridiplantae</taxon>
        <taxon>Streptophyta</taxon>
        <taxon>Embryophyta</taxon>
        <taxon>Tracheophyta</taxon>
        <taxon>Spermatophyta</taxon>
        <taxon>Magnoliopsida</taxon>
        <taxon>eudicotyledons</taxon>
        <taxon>Gunneridae</taxon>
        <taxon>Pentapetalae</taxon>
        <taxon>rosids</taxon>
        <taxon>fabids</taxon>
        <taxon>Rosales</taxon>
        <taxon>Rosaceae</taxon>
        <taxon>Amygdaloideae</taxon>
        <taxon>Maleae</taxon>
        <taxon>Malus</taxon>
    </lineage>
</organism>
<evidence type="ECO:0000256" key="2">
    <source>
        <dbReference type="ARBA" id="ARBA00022679"/>
    </source>
</evidence>
<keyword evidence="2" id="KW-0808">Transferase</keyword>
<proteinExistence type="inferred from homology"/>
<comment type="similarity">
    <text evidence="1">Belongs to the plant acyltransferase family.</text>
</comment>
<reference evidence="4 5" key="1">
    <citation type="journal article" date="2019" name="G3 (Bethesda)">
        <title>Sequencing of a Wild Apple (Malus baccata) Genome Unravels the Differences Between Cultivated and Wild Apple Species Regarding Disease Resistance and Cold Tolerance.</title>
        <authorList>
            <person name="Chen X."/>
        </authorList>
    </citation>
    <scope>NUCLEOTIDE SEQUENCE [LARGE SCALE GENOMIC DNA]</scope>
    <source>
        <strain evidence="5">cv. Shandingzi</strain>
        <tissue evidence="4">Leaves</tissue>
    </source>
</reference>
<evidence type="ECO:0000256" key="3">
    <source>
        <dbReference type="ARBA" id="ARBA00023315"/>
    </source>
</evidence>
<protein>
    <recommendedName>
        <fullName evidence="6">BAHD acyltransferase</fullName>
    </recommendedName>
</protein>
<gene>
    <name evidence="4" type="ORF">C1H46_036958</name>
</gene>
<evidence type="ECO:0000313" key="5">
    <source>
        <dbReference type="Proteomes" id="UP000315295"/>
    </source>
</evidence>
<accession>A0A540KTJ4</accession>
<evidence type="ECO:0000313" key="4">
    <source>
        <dbReference type="EMBL" id="TQD77528.1"/>
    </source>
</evidence>
<dbReference type="PANTHER" id="PTHR31623">
    <property type="entry name" value="F21J9.9"/>
    <property type="match status" value="1"/>
</dbReference>
<dbReference type="Gene3D" id="3.30.559.10">
    <property type="entry name" value="Chloramphenicol acetyltransferase-like domain"/>
    <property type="match status" value="2"/>
</dbReference>
<keyword evidence="3" id="KW-0012">Acyltransferase</keyword>
<name>A0A540KTJ4_MALBA</name>
<sequence>MAQVMNIEITKKEIIKPSSPTPHYLKRFKLSLLDQLAPVAYGPLVLFYPNNVNGVATEERSQQLKKSLSETLTRFYPLAGRIKDNIFIDCNDEGAIYVEAQVNSLLSTFLHQPDFDFLKLFLPIEVGSSEAATGPLLLVKASFFECGGLAIGVCFSHKLADASTLGLFVKAWAATSLGIGDTVVPDFSSAAIRFPPRDFSVQRPAVEMKIGKCVTRRFVIDGPKMRDLKAKVTSGSVEKPTRVEAVNSLIWSCAMNASKLSSGASKVSMVSQSVNIRKRIVPPLLQTSVGNLVGYYAVRTDESGIELKELVSQMRKAMIEFNENHPKRLKGENMFEVICEYFKEIGSIMRRDDINFFICTSVCNFGIYEIDFGWGKPIWATIPGGTLKNVATLMDTIERDGVDAWISLSEEDMAIFERDPELLAFASVNPSVFEPVTSSSSL</sequence>
<dbReference type="EMBL" id="VIEB01000957">
    <property type="protein sequence ID" value="TQD77528.1"/>
    <property type="molecule type" value="Genomic_DNA"/>
</dbReference>
<dbReference type="Proteomes" id="UP000315295">
    <property type="component" value="Unassembled WGS sequence"/>
</dbReference>
<evidence type="ECO:0000256" key="1">
    <source>
        <dbReference type="ARBA" id="ARBA00009861"/>
    </source>
</evidence>
<dbReference type="Pfam" id="PF02458">
    <property type="entry name" value="Transferase"/>
    <property type="match status" value="1"/>
</dbReference>
<comment type="caution">
    <text evidence="4">The sequence shown here is derived from an EMBL/GenBank/DDBJ whole genome shotgun (WGS) entry which is preliminary data.</text>
</comment>
<evidence type="ECO:0008006" key="6">
    <source>
        <dbReference type="Google" id="ProtNLM"/>
    </source>
</evidence>
<keyword evidence="5" id="KW-1185">Reference proteome</keyword>
<dbReference type="STRING" id="106549.A0A540KTJ4"/>
<dbReference type="AlphaFoldDB" id="A0A540KTJ4"/>
<dbReference type="InterPro" id="IPR023213">
    <property type="entry name" value="CAT-like_dom_sf"/>
</dbReference>
<dbReference type="GO" id="GO:0016746">
    <property type="term" value="F:acyltransferase activity"/>
    <property type="evidence" value="ECO:0007669"/>
    <property type="project" value="UniProtKB-KW"/>
</dbReference>
<dbReference type="PANTHER" id="PTHR31623:SF122">
    <property type="entry name" value="HXXXD-TYPE ACYL-TRANSFERASE FAMILY PROTEIN"/>
    <property type="match status" value="1"/>
</dbReference>